<dbReference type="RefSeq" id="WP_104432144.1">
    <property type="nucleotide sequence ID" value="NZ_PTJD01000004.1"/>
</dbReference>
<dbReference type="Proteomes" id="UP000239485">
    <property type="component" value="Unassembled WGS sequence"/>
</dbReference>
<dbReference type="Pfam" id="PF13275">
    <property type="entry name" value="S4_2"/>
    <property type="match status" value="1"/>
</dbReference>
<name>A0A2S6ISU5_9ACTN</name>
<accession>A0A2S6ISU5</accession>
<dbReference type="InterPro" id="IPR036986">
    <property type="entry name" value="S4_RNA-bd_sf"/>
</dbReference>
<dbReference type="EMBL" id="PTJD01000004">
    <property type="protein sequence ID" value="PPK97319.1"/>
    <property type="molecule type" value="Genomic_DNA"/>
</dbReference>
<evidence type="ECO:0000313" key="3">
    <source>
        <dbReference type="Proteomes" id="UP000239485"/>
    </source>
</evidence>
<dbReference type="GO" id="GO:0003723">
    <property type="term" value="F:RNA binding"/>
    <property type="evidence" value="ECO:0007669"/>
    <property type="project" value="UniProtKB-KW"/>
</dbReference>
<keyword evidence="3" id="KW-1185">Reference proteome</keyword>
<reference evidence="2 3" key="1">
    <citation type="submission" date="2018-02" db="EMBL/GenBank/DDBJ databases">
        <title>Genomic Encyclopedia of Archaeal and Bacterial Type Strains, Phase II (KMG-II): from individual species to whole genera.</title>
        <authorList>
            <person name="Goeker M."/>
        </authorList>
    </citation>
    <scope>NUCLEOTIDE SEQUENCE [LARGE SCALE GENOMIC DNA]</scope>
    <source>
        <strain evidence="2 3">DSM 22857</strain>
    </source>
</reference>
<protein>
    <submittedName>
        <fullName evidence="2">Ribosome-associated protein</fullName>
    </submittedName>
</protein>
<dbReference type="OrthoDB" id="9811532at2"/>
<dbReference type="PROSITE" id="PS50889">
    <property type="entry name" value="S4"/>
    <property type="match status" value="1"/>
</dbReference>
<organism evidence="2 3">
    <name type="scientific">Kineococcus xinjiangensis</name>
    <dbReference type="NCBI Taxonomy" id="512762"/>
    <lineage>
        <taxon>Bacteria</taxon>
        <taxon>Bacillati</taxon>
        <taxon>Actinomycetota</taxon>
        <taxon>Actinomycetes</taxon>
        <taxon>Kineosporiales</taxon>
        <taxon>Kineosporiaceae</taxon>
        <taxon>Kineococcus</taxon>
    </lineage>
</organism>
<evidence type="ECO:0000313" key="2">
    <source>
        <dbReference type="EMBL" id="PPK97319.1"/>
    </source>
</evidence>
<evidence type="ECO:0000256" key="1">
    <source>
        <dbReference type="PROSITE-ProRule" id="PRU00182"/>
    </source>
</evidence>
<sequence length="76" mass="8221">MRDIEISARPGEDPASAVIRLGQLLKLGDVAETGADARALLTSGEVRVNGEVEERRGRQLKRGDVVEVAGERLRLV</sequence>
<dbReference type="AlphaFoldDB" id="A0A2S6ISU5"/>
<dbReference type="Gene3D" id="3.10.290.10">
    <property type="entry name" value="RNA-binding S4 domain"/>
    <property type="match status" value="1"/>
</dbReference>
<dbReference type="SUPFAM" id="SSF55174">
    <property type="entry name" value="Alpha-L RNA-binding motif"/>
    <property type="match status" value="1"/>
</dbReference>
<keyword evidence="1" id="KW-0694">RNA-binding</keyword>
<gene>
    <name evidence="2" type="ORF">CLV92_104139</name>
</gene>
<comment type="caution">
    <text evidence="2">The sequence shown here is derived from an EMBL/GenBank/DDBJ whole genome shotgun (WGS) entry which is preliminary data.</text>
</comment>
<proteinExistence type="predicted"/>
<dbReference type="CDD" id="cd00165">
    <property type="entry name" value="S4"/>
    <property type="match status" value="1"/>
</dbReference>